<comment type="caution">
    <text evidence="1">The sequence shown here is derived from an EMBL/GenBank/DDBJ whole genome shotgun (WGS) entry which is preliminary data.</text>
</comment>
<organism evidence="1 2">
    <name type="scientific">Dentiscutata erythropus</name>
    <dbReference type="NCBI Taxonomy" id="1348616"/>
    <lineage>
        <taxon>Eukaryota</taxon>
        <taxon>Fungi</taxon>
        <taxon>Fungi incertae sedis</taxon>
        <taxon>Mucoromycota</taxon>
        <taxon>Glomeromycotina</taxon>
        <taxon>Glomeromycetes</taxon>
        <taxon>Diversisporales</taxon>
        <taxon>Gigasporaceae</taxon>
        <taxon>Dentiscutata</taxon>
    </lineage>
</organism>
<accession>A0A9N8WM59</accession>
<evidence type="ECO:0000313" key="2">
    <source>
        <dbReference type="Proteomes" id="UP000789405"/>
    </source>
</evidence>
<name>A0A9N8WM59_9GLOM</name>
<reference evidence="1" key="1">
    <citation type="submission" date="2021-06" db="EMBL/GenBank/DDBJ databases">
        <authorList>
            <person name="Kallberg Y."/>
            <person name="Tangrot J."/>
            <person name="Rosling A."/>
        </authorList>
    </citation>
    <scope>NUCLEOTIDE SEQUENCE</scope>
    <source>
        <strain evidence="1">MA453B</strain>
    </source>
</reference>
<protein>
    <submittedName>
        <fullName evidence="1">22468_t:CDS:1</fullName>
    </submittedName>
</protein>
<dbReference type="Proteomes" id="UP000789405">
    <property type="component" value="Unassembled WGS sequence"/>
</dbReference>
<keyword evidence="2" id="KW-1185">Reference proteome</keyword>
<sequence length="153" mass="17644">MKVQALYFSGEQLYYNNIKAYSITLGFGWNDNTFDAIKKEACDELNKQNITPRMVLNKLDELKKQNVEQRELSRNNIPNNIYSRINQINAYNSSISHSANKYFPPEFNTMEPVPLPSFNRLAQRNIYSVSRIQIDLIISGLYGSNSPNKSIID</sequence>
<evidence type="ECO:0000313" key="1">
    <source>
        <dbReference type="EMBL" id="CAG8487230.1"/>
    </source>
</evidence>
<gene>
    <name evidence="1" type="ORF">DERYTH_LOCUS2230</name>
</gene>
<dbReference type="AlphaFoldDB" id="A0A9N8WM59"/>
<dbReference type="EMBL" id="CAJVPY010000684">
    <property type="protein sequence ID" value="CAG8487230.1"/>
    <property type="molecule type" value="Genomic_DNA"/>
</dbReference>
<proteinExistence type="predicted"/>
<dbReference type="OrthoDB" id="10515385at2759"/>